<dbReference type="EMBL" id="JAVRHK010000024">
    <property type="protein sequence ID" value="MDT0678530.1"/>
    <property type="molecule type" value="Genomic_DNA"/>
</dbReference>
<evidence type="ECO:0000313" key="3">
    <source>
        <dbReference type="Proteomes" id="UP001262582"/>
    </source>
</evidence>
<reference evidence="2 3" key="1">
    <citation type="submission" date="2023-09" db="EMBL/GenBank/DDBJ databases">
        <authorList>
            <person name="Rey-Velasco X."/>
        </authorList>
    </citation>
    <scope>NUCLEOTIDE SEQUENCE [LARGE SCALE GENOMIC DNA]</scope>
    <source>
        <strain evidence="2 3">F117</strain>
    </source>
</reference>
<feature type="signal peptide" evidence="1">
    <location>
        <begin position="1"/>
        <end position="24"/>
    </location>
</feature>
<sequence length="456" mass="50234">MKKNYLARILIAFCLMLLITSCSKDDEIEIDKPQLTMNPPERELQLTIGDTLQLQAGTENNTPFEQEWLLEDSLVSSTANYTFNAETTGEHLLIFNAYNASGVFNYVYQINVAPKPVDVSMTVEEQDINLEVGDSLQFGTVNQNEAVYTEVWSVGDSLVSEEDHYIFEPQNSGNYILTYEASNATSTFSYEYQINVAAKIRPITETSIAYVSELLEFNPAPGQFINKNPGNLESAQGVVGGSGLVSLGAWGGSISFAFDHTVLNREGENDIIVNGNALPTSAEPGVIYVMQDDNANGLPDDTWYEIKGSAHSKESTLRDYEVTYFRPDTATEDIPWEDNLGNTGVVATNTFHQQPYYPEWITEDSYTISGTLLPDDNIDMSNPSFITSKPFEYGYADNTSGGDKIDLADAIDEEGNPVNLSGIDFIKIQTGIQANMGWLGELSTEVSSIADLSLLE</sequence>
<keyword evidence="3" id="KW-1185">Reference proteome</keyword>
<proteinExistence type="predicted"/>
<feature type="chain" id="PRO_5045528906" description="Cell surface protein" evidence="1">
    <location>
        <begin position="25"/>
        <end position="456"/>
    </location>
</feature>
<gene>
    <name evidence="2" type="ORF">RM539_18270</name>
</gene>
<evidence type="ECO:0000256" key="1">
    <source>
        <dbReference type="SAM" id="SignalP"/>
    </source>
</evidence>
<name>A0ABU3DB00_9FLAO</name>
<protein>
    <recommendedName>
        <fullName evidence="4">Cell surface protein</fullName>
    </recommendedName>
</protein>
<keyword evidence="1" id="KW-0732">Signal</keyword>
<dbReference type="PROSITE" id="PS51257">
    <property type="entry name" value="PROKAR_LIPOPROTEIN"/>
    <property type="match status" value="1"/>
</dbReference>
<evidence type="ECO:0000313" key="2">
    <source>
        <dbReference type="EMBL" id="MDT0678530.1"/>
    </source>
</evidence>
<comment type="caution">
    <text evidence="2">The sequence shown here is derived from an EMBL/GenBank/DDBJ whole genome shotgun (WGS) entry which is preliminary data.</text>
</comment>
<dbReference type="RefSeq" id="WP_311504865.1">
    <property type="nucleotide sequence ID" value="NZ_JAVRHK010000024.1"/>
</dbReference>
<dbReference type="Proteomes" id="UP001262582">
    <property type="component" value="Unassembled WGS sequence"/>
</dbReference>
<evidence type="ECO:0008006" key="4">
    <source>
        <dbReference type="Google" id="ProtNLM"/>
    </source>
</evidence>
<organism evidence="2 3">
    <name type="scientific">Autumnicola musiva</name>
    <dbReference type="NCBI Taxonomy" id="3075589"/>
    <lineage>
        <taxon>Bacteria</taxon>
        <taxon>Pseudomonadati</taxon>
        <taxon>Bacteroidota</taxon>
        <taxon>Flavobacteriia</taxon>
        <taxon>Flavobacteriales</taxon>
        <taxon>Flavobacteriaceae</taxon>
        <taxon>Autumnicola</taxon>
    </lineage>
</organism>
<accession>A0ABU3DB00</accession>